<keyword evidence="3" id="KW-1185">Reference proteome</keyword>
<dbReference type="OrthoDB" id="9997116at2759"/>
<sequence>MLLRNLDVADGLCNGTRLRVETLGRFVLGCRFICGNRKNQLALIPRIDNYWEKDIPFHLRRRQFPVRVAFAMTINKCQGQSFTRVGLYLPEDVFSHGQLYVAFSRVRTQQGLKVQSPTSSIKNVVYQEVLL</sequence>
<proteinExistence type="predicted"/>
<dbReference type="PANTHER" id="PTHR23274">
    <property type="entry name" value="DNA HELICASE-RELATED"/>
    <property type="match status" value="1"/>
</dbReference>
<evidence type="ECO:0000313" key="2">
    <source>
        <dbReference type="EMBL" id="KHJ78541.1"/>
    </source>
</evidence>
<protein>
    <recommendedName>
        <fullName evidence="1">DNA helicase Pif1-like 2B domain-containing protein</fullName>
    </recommendedName>
</protein>
<dbReference type="EMBL" id="KN609673">
    <property type="protein sequence ID" value="KHJ78541.1"/>
    <property type="molecule type" value="Genomic_DNA"/>
</dbReference>
<dbReference type="GO" id="GO:0005657">
    <property type="term" value="C:replication fork"/>
    <property type="evidence" value="ECO:0007669"/>
    <property type="project" value="TreeGrafter"/>
</dbReference>
<dbReference type="FunFam" id="3.40.50.300:FF:002884">
    <property type="entry name" value="ATP-dependent DNA helicase"/>
    <property type="match status" value="1"/>
</dbReference>
<dbReference type="PANTHER" id="PTHR23274:SF48">
    <property type="entry name" value="ATP-DEPENDENT DNA HELICASE"/>
    <property type="match status" value="1"/>
</dbReference>
<dbReference type="InterPro" id="IPR049163">
    <property type="entry name" value="Pif1-like_2B_dom"/>
</dbReference>
<dbReference type="AlphaFoldDB" id="A0A0B1S3S7"/>
<dbReference type="GO" id="GO:0006260">
    <property type="term" value="P:DNA replication"/>
    <property type="evidence" value="ECO:0007669"/>
    <property type="project" value="TreeGrafter"/>
</dbReference>
<gene>
    <name evidence="2" type="ORF">OESDEN_21837</name>
</gene>
<evidence type="ECO:0000313" key="3">
    <source>
        <dbReference type="Proteomes" id="UP000053660"/>
    </source>
</evidence>
<dbReference type="Gene3D" id="3.40.50.300">
    <property type="entry name" value="P-loop containing nucleotide triphosphate hydrolases"/>
    <property type="match status" value="1"/>
</dbReference>
<accession>A0A0B1S3S7</accession>
<organism evidence="2 3">
    <name type="scientific">Oesophagostomum dentatum</name>
    <name type="common">Nodular worm</name>
    <dbReference type="NCBI Taxonomy" id="61180"/>
    <lineage>
        <taxon>Eukaryota</taxon>
        <taxon>Metazoa</taxon>
        <taxon>Ecdysozoa</taxon>
        <taxon>Nematoda</taxon>
        <taxon>Chromadorea</taxon>
        <taxon>Rhabditida</taxon>
        <taxon>Rhabditina</taxon>
        <taxon>Rhabditomorpha</taxon>
        <taxon>Strongyloidea</taxon>
        <taxon>Strongylidae</taxon>
        <taxon>Oesophagostomum</taxon>
    </lineage>
</organism>
<feature type="domain" description="DNA helicase Pif1-like 2B" evidence="1">
    <location>
        <begin position="1"/>
        <end position="22"/>
    </location>
</feature>
<name>A0A0B1S3S7_OESDE</name>
<dbReference type="InterPro" id="IPR027417">
    <property type="entry name" value="P-loop_NTPase"/>
</dbReference>
<reference evidence="2 3" key="1">
    <citation type="submission" date="2014-03" db="EMBL/GenBank/DDBJ databases">
        <title>Draft genome of the hookworm Oesophagostomum dentatum.</title>
        <authorList>
            <person name="Mitreva M."/>
        </authorList>
    </citation>
    <scope>NUCLEOTIDE SEQUENCE [LARGE SCALE GENOMIC DNA]</scope>
    <source>
        <strain evidence="2 3">OD-Hann</strain>
    </source>
</reference>
<dbReference type="SUPFAM" id="SSF52540">
    <property type="entry name" value="P-loop containing nucleoside triphosphate hydrolases"/>
    <property type="match status" value="1"/>
</dbReference>
<dbReference type="Proteomes" id="UP000053660">
    <property type="component" value="Unassembled WGS sequence"/>
</dbReference>
<dbReference type="Pfam" id="PF21530">
    <property type="entry name" value="Pif1_2B_dom"/>
    <property type="match status" value="1"/>
</dbReference>
<evidence type="ECO:0000259" key="1">
    <source>
        <dbReference type="Pfam" id="PF21530"/>
    </source>
</evidence>